<comment type="caution">
    <text evidence="1">The sequence shown here is derived from an EMBL/GenBank/DDBJ whole genome shotgun (WGS) entry which is preliminary data.</text>
</comment>
<gene>
    <name evidence="1" type="ORF">NDU88_003896</name>
</gene>
<reference evidence="1" key="1">
    <citation type="journal article" date="2022" name="bioRxiv">
        <title>Sequencing and chromosome-scale assembly of the giantPleurodeles waltlgenome.</title>
        <authorList>
            <person name="Brown T."/>
            <person name="Elewa A."/>
            <person name="Iarovenko S."/>
            <person name="Subramanian E."/>
            <person name="Araus A.J."/>
            <person name="Petzold A."/>
            <person name="Susuki M."/>
            <person name="Suzuki K.-i.T."/>
            <person name="Hayashi T."/>
            <person name="Toyoda A."/>
            <person name="Oliveira C."/>
            <person name="Osipova E."/>
            <person name="Leigh N.D."/>
            <person name="Simon A."/>
            <person name="Yun M.H."/>
        </authorList>
    </citation>
    <scope>NUCLEOTIDE SEQUENCE</scope>
    <source>
        <strain evidence="1">20211129_DDA</strain>
        <tissue evidence="1">Liver</tissue>
    </source>
</reference>
<evidence type="ECO:0000313" key="1">
    <source>
        <dbReference type="EMBL" id="KAJ1200068.1"/>
    </source>
</evidence>
<name>A0AAV7VFJ6_PLEWA</name>
<dbReference type="Proteomes" id="UP001066276">
    <property type="component" value="Chromosome 2_1"/>
</dbReference>
<dbReference type="EMBL" id="JANPWB010000003">
    <property type="protein sequence ID" value="KAJ1200068.1"/>
    <property type="molecule type" value="Genomic_DNA"/>
</dbReference>
<keyword evidence="2" id="KW-1185">Reference proteome</keyword>
<proteinExistence type="predicted"/>
<sequence>MIPGDDTGLRPLESRHHRNVACNGAPGHGLLHSIILAPPSREIGAGLALVCLPVAPSPSTGLLACCSYAACGGAWSCELPCSLIHFAWCRPGMVGAEPAPGDTILPHPVDVALRRETGGGSRLHPGHHFHLPSLAFPLLSTATQISKLTCTTPAHLETGRGGDGRTEEVDLSFPFQQEGTHLARASALAAEGTPIYYLQHPRDLD</sequence>
<dbReference type="AlphaFoldDB" id="A0AAV7VFJ6"/>
<protein>
    <submittedName>
        <fullName evidence="1">Uncharacterized protein</fullName>
    </submittedName>
</protein>
<evidence type="ECO:0000313" key="2">
    <source>
        <dbReference type="Proteomes" id="UP001066276"/>
    </source>
</evidence>
<organism evidence="1 2">
    <name type="scientific">Pleurodeles waltl</name>
    <name type="common">Iberian ribbed newt</name>
    <dbReference type="NCBI Taxonomy" id="8319"/>
    <lineage>
        <taxon>Eukaryota</taxon>
        <taxon>Metazoa</taxon>
        <taxon>Chordata</taxon>
        <taxon>Craniata</taxon>
        <taxon>Vertebrata</taxon>
        <taxon>Euteleostomi</taxon>
        <taxon>Amphibia</taxon>
        <taxon>Batrachia</taxon>
        <taxon>Caudata</taxon>
        <taxon>Salamandroidea</taxon>
        <taxon>Salamandridae</taxon>
        <taxon>Pleurodelinae</taxon>
        <taxon>Pleurodeles</taxon>
    </lineage>
</organism>
<accession>A0AAV7VFJ6</accession>